<feature type="coiled-coil region" evidence="2">
    <location>
        <begin position="68"/>
        <end position="98"/>
    </location>
</feature>
<keyword evidence="1" id="KW-0853">WD repeat</keyword>
<keyword evidence="2" id="KW-0175">Coiled coil</keyword>
<feature type="repeat" description="WD" evidence="1">
    <location>
        <begin position="476"/>
        <end position="507"/>
    </location>
</feature>
<dbReference type="SMART" id="SM00320">
    <property type="entry name" value="WD40"/>
    <property type="match status" value="4"/>
</dbReference>
<accession>A0A8S1Q782</accession>
<keyword evidence="4" id="KW-1185">Reference proteome</keyword>
<evidence type="ECO:0000256" key="2">
    <source>
        <dbReference type="SAM" id="Coils"/>
    </source>
</evidence>
<dbReference type="PANTHER" id="PTHR19920">
    <property type="entry name" value="WD40 PROTEIN CIAO1"/>
    <property type="match status" value="1"/>
</dbReference>
<comment type="caution">
    <text evidence="3">The sequence shown here is derived from an EMBL/GenBank/DDBJ whole genome shotgun (WGS) entry which is preliminary data.</text>
</comment>
<dbReference type="Pfam" id="PF00400">
    <property type="entry name" value="WD40"/>
    <property type="match status" value="3"/>
</dbReference>
<dbReference type="PROSITE" id="PS50082">
    <property type="entry name" value="WD_REPEATS_2"/>
    <property type="match status" value="2"/>
</dbReference>
<dbReference type="GO" id="GO:0016226">
    <property type="term" value="P:iron-sulfur cluster assembly"/>
    <property type="evidence" value="ECO:0007669"/>
    <property type="project" value="TreeGrafter"/>
</dbReference>
<dbReference type="PANTHER" id="PTHR19920:SF0">
    <property type="entry name" value="CYTOSOLIC IRON-SULFUR PROTEIN ASSEMBLY PROTEIN CIAO1-RELATED"/>
    <property type="match status" value="1"/>
</dbReference>
<name>A0A8S1Q782_9CILI</name>
<dbReference type="EMBL" id="CAJJDN010000098">
    <property type="protein sequence ID" value="CAD8111338.1"/>
    <property type="molecule type" value="Genomic_DNA"/>
</dbReference>
<reference evidence="3" key="1">
    <citation type="submission" date="2021-01" db="EMBL/GenBank/DDBJ databases">
        <authorList>
            <consortium name="Genoscope - CEA"/>
            <person name="William W."/>
        </authorList>
    </citation>
    <scope>NUCLEOTIDE SEQUENCE</scope>
</reference>
<dbReference type="GO" id="GO:0097361">
    <property type="term" value="C:cytosolic [4Fe-4S] assembly targeting complex"/>
    <property type="evidence" value="ECO:0007669"/>
    <property type="project" value="TreeGrafter"/>
</dbReference>
<sequence>MNLTRTEKEFMCIEHNEPALFIDISQKSSNLRNRCLQCVGKEMSQWIDIHEAGKHFESIKSVVWNERLAIHLNNLDILQQLKEQLKQLKIKSNQSLDKSILNIDQQIQFIQVGMEKENRQINELKTSDIDQDGYQQSSQLISFIDYREIQSMNREQFKRLKIDQNLIQLEESIMQIQQCQKSSIEDVFETFSDKMYHSSNVSISTWHCESHNNQAVFIDLNEQATVPNRLACIDCVPQYPIQYTKLDHLNQLWRRFIEQNLKYSELLQINISNKTQKSISKYSVFKEIINELIIQQSQEISQCISSESQIIQNMIKKTQNWFQLTQLEIIEITNVLSEKNKYEIIKESIFNEFKDKLDLLNQTITNSLKQFQDKLFPAFQQIQEQILQEIIIENQDLLNRSMNYRQPFFESLIELNQLNTQKKPFRYQIINSINDERIETFAFNEDYSLLVTGYFDSNKINVYEFNQGQINQIQELRDHDECIYCLKFFRQQLQFLSGSYDKSIILWAQNDNNFWYSKYRLRGHLEGVYCLLINNNEDQIISCSADKSIKFWNQENQWQCNQTLSLHSNSITSISINQSNQYLISCARDDNLIYIYQQQDNNKLWIKFQEINIDQWGMRVCFIDNYTFAFQPMNKVKMYIFEQNNQNNLFIKTREVKVEAGNNCYYHFPLNYIESKQILVNRNSSKINFIRKQSNGSYETELVIDYEANRIFGAITNDGQYLVTWDDVSKQFQIRKYIE</sequence>
<dbReference type="Proteomes" id="UP000692954">
    <property type="component" value="Unassembled WGS sequence"/>
</dbReference>
<dbReference type="AlphaFoldDB" id="A0A8S1Q782"/>
<evidence type="ECO:0000313" key="4">
    <source>
        <dbReference type="Proteomes" id="UP000692954"/>
    </source>
</evidence>
<dbReference type="OrthoDB" id="406844at2759"/>
<dbReference type="InterPro" id="IPR001680">
    <property type="entry name" value="WD40_rpt"/>
</dbReference>
<organism evidence="3 4">
    <name type="scientific">Paramecium sonneborni</name>
    <dbReference type="NCBI Taxonomy" id="65129"/>
    <lineage>
        <taxon>Eukaryota</taxon>
        <taxon>Sar</taxon>
        <taxon>Alveolata</taxon>
        <taxon>Ciliophora</taxon>
        <taxon>Intramacronucleata</taxon>
        <taxon>Oligohymenophorea</taxon>
        <taxon>Peniculida</taxon>
        <taxon>Parameciidae</taxon>
        <taxon>Paramecium</taxon>
    </lineage>
</organism>
<evidence type="ECO:0000313" key="3">
    <source>
        <dbReference type="EMBL" id="CAD8111338.1"/>
    </source>
</evidence>
<proteinExistence type="predicted"/>
<feature type="repeat" description="WD" evidence="1">
    <location>
        <begin position="521"/>
        <end position="553"/>
    </location>
</feature>
<evidence type="ECO:0000256" key="1">
    <source>
        <dbReference type="PROSITE-ProRule" id="PRU00221"/>
    </source>
</evidence>
<protein>
    <submittedName>
        <fullName evidence="3">Uncharacterized protein</fullName>
    </submittedName>
</protein>
<dbReference type="PROSITE" id="PS50294">
    <property type="entry name" value="WD_REPEATS_REGION"/>
    <property type="match status" value="1"/>
</dbReference>
<gene>
    <name evidence="3" type="ORF">PSON_ATCC_30995.1.T0980016</name>
</gene>